<dbReference type="SMART" id="SM00419">
    <property type="entry name" value="HTH_CRP"/>
    <property type="match status" value="1"/>
</dbReference>
<dbReference type="Pfam" id="PF13545">
    <property type="entry name" value="HTH_Crp_2"/>
    <property type="match status" value="1"/>
</dbReference>
<dbReference type="GO" id="GO:0003677">
    <property type="term" value="F:DNA binding"/>
    <property type="evidence" value="ECO:0007669"/>
    <property type="project" value="UniProtKB-KW"/>
</dbReference>
<keyword evidence="2" id="KW-0238">DNA-binding</keyword>
<dbReference type="PROSITE" id="PS00889">
    <property type="entry name" value="CNMP_BINDING_2"/>
    <property type="match status" value="1"/>
</dbReference>
<name>A0A5S5BXU3_9BACL</name>
<organism evidence="7 8">
    <name type="scientific">Paenibacillus methanolicus</name>
    <dbReference type="NCBI Taxonomy" id="582686"/>
    <lineage>
        <taxon>Bacteria</taxon>
        <taxon>Bacillati</taxon>
        <taxon>Bacillota</taxon>
        <taxon>Bacilli</taxon>
        <taxon>Bacillales</taxon>
        <taxon>Paenibacillaceae</taxon>
        <taxon>Paenibacillus</taxon>
    </lineage>
</organism>
<dbReference type="InterPro" id="IPR050397">
    <property type="entry name" value="Env_Response_Regulators"/>
</dbReference>
<dbReference type="SUPFAM" id="SSF46785">
    <property type="entry name" value="Winged helix' DNA-binding domain"/>
    <property type="match status" value="1"/>
</dbReference>
<dbReference type="InterPro" id="IPR018490">
    <property type="entry name" value="cNMP-bd_dom_sf"/>
</dbReference>
<reference evidence="7 8" key="1">
    <citation type="submission" date="2019-07" db="EMBL/GenBank/DDBJ databases">
        <title>Genomic Encyclopedia of Type Strains, Phase III (KMG-III): the genomes of soil and plant-associated and newly described type strains.</title>
        <authorList>
            <person name="Whitman W."/>
        </authorList>
    </citation>
    <scope>NUCLEOTIDE SEQUENCE [LARGE SCALE GENOMIC DNA]</scope>
    <source>
        <strain evidence="7 8">BL24</strain>
    </source>
</reference>
<comment type="caution">
    <text evidence="7">The sequence shown here is derived from an EMBL/GenBank/DDBJ whole genome shotgun (WGS) entry which is preliminary data.</text>
</comment>
<dbReference type="InterPro" id="IPR014710">
    <property type="entry name" value="RmlC-like_jellyroll"/>
</dbReference>
<protein>
    <submittedName>
        <fullName evidence="7">CRP/FNR family transcriptional regulator</fullName>
    </submittedName>
</protein>
<dbReference type="InterPro" id="IPR012318">
    <property type="entry name" value="HTH_CRP"/>
</dbReference>
<evidence type="ECO:0000313" key="7">
    <source>
        <dbReference type="EMBL" id="TYP71779.1"/>
    </source>
</evidence>
<gene>
    <name evidence="7" type="ORF">BCM02_10957</name>
</gene>
<dbReference type="EMBL" id="VNHS01000009">
    <property type="protein sequence ID" value="TYP71779.1"/>
    <property type="molecule type" value="Genomic_DNA"/>
</dbReference>
<dbReference type="PROSITE" id="PS50042">
    <property type="entry name" value="CNMP_BINDING_3"/>
    <property type="match status" value="1"/>
</dbReference>
<evidence type="ECO:0000256" key="2">
    <source>
        <dbReference type="ARBA" id="ARBA00023125"/>
    </source>
</evidence>
<keyword evidence="8" id="KW-1185">Reference proteome</keyword>
<keyword evidence="1" id="KW-0805">Transcription regulation</keyword>
<dbReference type="InterPro" id="IPR018488">
    <property type="entry name" value="cNMP-bd_CS"/>
</dbReference>
<keyword evidence="3" id="KW-0010">Activator</keyword>
<dbReference type="PRINTS" id="PR00103">
    <property type="entry name" value="CAMPKINASE"/>
</dbReference>
<evidence type="ECO:0000256" key="4">
    <source>
        <dbReference type="ARBA" id="ARBA00023163"/>
    </source>
</evidence>
<evidence type="ECO:0000256" key="3">
    <source>
        <dbReference type="ARBA" id="ARBA00023159"/>
    </source>
</evidence>
<evidence type="ECO:0000259" key="5">
    <source>
        <dbReference type="PROSITE" id="PS50042"/>
    </source>
</evidence>
<accession>A0A5S5BXU3</accession>
<dbReference type="GO" id="GO:0005829">
    <property type="term" value="C:cytosol"/>
    <property type="evidence" value="ECO:0007669"/>
    <property type="project" value="TreeGrafter"/>
</dbReference>
<dbReference type="InterPro" id="IPR036388">
    <property type="entry name" value="WH-like_DNA-bd_sf"/>
</dbReference>
<dbReference type="Gene3D" id="1.10.10.10">
    <property type="entry name" value="Winged helix-like DNA-binding domain superfamily/Winged helix DNA-binding domain"/>
    <property type="match status" value="1"/>
</dbReference>
<dbReference type="PANTHER" id="PTHR24567:SF74">
    <property type="entry name" value="HTH-TYPE TRANSCRIPTIONAL REGULATOR ARCR"/>
    <property type="match status" value="1"/>
</dbReference>
<sequence length="219" mass="25320">MVMFHKLFKSIPIFAGLDMEELKAIEPLFKKRTYTRGTILFMEGDLGDECFVIDSGLVKIFRVDESREITLALLHEGDYFGEMAMIRKGMPRSATAEVIETGMLYSLSRTDFMYFLESNPKMCLKLLEETMERLRNANEQIYDLTFLDLKARLHKVLVRMADEKGVPVDGGVMIPFKLTHQQLANMVGSIRESVSKMLIELQDEQLISVKNKQFTIYRR</sequence>
<dbReference type="PANTHER" id="PTHR24567">
    <property type="entry name" value="CRP FAMILY TRANSCRIPTIONAL REGULATORY PROTEIN"/>
    <property type="match status" value="1"/>
</dbReference>
<proteinExistence type="predicted"/>
<dbReference type="OrthoDB" id="9812325at2"/>
<dbReference type="Gene3D" id="2.60.120.10">
    <property type="entry name" value="Jelly Rolls"/>
    <property type="match status" value="1"/>
</dbReference>
<keyword evidence="4" id="KW-0804">Transcription</keyword>
<feature type="domain" description="Cyclic nucleotide-binding" evidence="5">
    <location>
        <begin position="13"/>
        <end position="133"/>
    </location>
</feature>
<dbReference type="CDD" id="cd00038">
    <property type="entry name" value="CAP_ED"/>
    <property type="match status" value="1"/>
</dbReference>
<feature type="domain" description="HTH crp-type" evidence="6">
    <location>
        <begin position="147"/>
        <end position="219"/>
    </location>
</feature>
<dbReference type="Pfam" id="PF00027">
    <property type="entry name" value="cNMP_binding"/>
    <property type="match status" value="1"/>
</dbReference>
<dbReference type="PROSITE" id="PS51063">
    <property type="entry name" value="HTH_CRP_2"/>
    <property type="match status" value="1"/>
</dbReference>
<evidence type="ECO:0000313" key="8">
    <source>
        <dbReference type="Proteomes" id="UP000323257"/>
    </source>
</evidence>
<dbReference type="InterPro" id="IPR036390">
    <property type="entry name" value="WH_DNA-bd_sf"/>
</dbReference>
<dbReference type="GO" id="GO:0003700">
    <property type="term" value="F:DNA-binding transcription factor activity"/>
    <property type="evidence" value="ECO:0007669"/>
    <property type="project" value="TreeGrafter"/>
</dbReference>
<evidence type="ECO:0000259" key="6">
    <source>
        <dbReference type="PROSITE" id="PS51063"/>
    </source>
</evidence>
<dbReference type="AlphaFoldDB" id="A0A5S5BXU3"/>
<dbReference type="SUPFAM" id="SSF51206">
    <property type="entry name" value="cAMP-binding domain-like"/>
    <property type="match status" value="1"/>
</dbReference>
<dbReference type="SMART" id="SM00100">
    <property type="entry name" value="cNMP"/>
    <property type="match status" value="1"/>
</dbReference>
<dbReference type="InterPro" id="IPR000595">
    <property type="entry name" value="cNMP-bd_dom"/>
</dbReference>
<evidence type="ECO:0000256" key="1">
    <source>
        <dbReference type="ARBA" id="ARBA00023015"/>
    </source>
</evidence>
<dbReference type="Proteomes" id="UP000323257">
    <property type="component" value="Unassembled WGS sequence"/>
</dbReference>